<dbReference type="InterPro" id="IPR036908">
    <property type="entry name" value="RlpA-like_sf"/>
</dbReference>
<dbReference type="CDD" id="cd22786">
    <property type="entry name" value="DPBB_YuiC-like"/>
    <property type="match status" value="1"/>
</dbReference>
<dbReference type="GO" id="GO:0019867">
    <property type="term" value="C:outer membrane"/>
    <property type="evidence" value="ECO:0007669"/>
    <property type="project" value="InterPro"/>
</dbReference>
<dbReference type="Gene3D" id="2.40.40.10">
    <property type="entry name" value="RlpA-like domain"/>
    <property type="match status" value="1"/>
</dbReference>
<dbReference type="InterPro" id="IPR051933">
    <property type="entry name" value="Resuscitation_pf_RpfB"/>
</dbReference>
<keyword evidence="1" id="KW-0732">Signal</keyword>
<reference evidence="3 4" key="1">
    <citation type="submission" date="2016-10" db="EMBL/GenBank/DDBJ databases">
        <authorList>
            <person name="de Groot N.N."/>
        </authorList>
    </citation>
    <scope>NUCLEOTIDE SEQUENCE [LARGE SCALE GENOMIC DNA]</scope>
    <source>
        <strain evidence="3 4">DSM 21632</strain>
    </source>
</reference>
<evidence type="ECO:0000313" key="4">
    <source>
        <dbReference type="Proteomes" id="UP000199163"/>
    </source>
</evidence>
<dbReference type="PANTHER" id="PTHR39160:SF4">
    <property type="entry name" value="RESUSCITATION-PROMOTING FACTOR RPFB"/>
    <property type="match status" value="1"/>
</dbReference>
<dbReference type="Proteomes" id="UP000199163">
    <property type="component" value="Unassembled WGS sequence"/>
</dbReference>
<evidence type="ECO:0000313" key="3">
    <source>
        <dbReference type="EMBL" id="SDH62918.1"/>
    </source>
</evidence>
<dbReference type="RefSeq" id="WP_091272951.1">
    <property type="nucleotide sequence ID" value="NZ_FNDK01000008.1"/>
</dbReference>
<dbReference type="GO" id="GO:0009254">
    <property type="term" value="P:peptidoglycan turnover"/>
    <property type="evidence" value="ECO:0007669"/>
    <property type="project" value="InterPro"/>
</dbReference>
<dbReference type="AlphaFoldDB" id="A0A1G8DZ92"/>
<dbReference type="GO" id="GO:0004553">
    <property type="term" value="F:hydrolase activity, hydrolyzing O-glycosyl compounds"/>
    <property type="evidence" value="ECO:0007669"/>
    <property type="project" value="InterPro"/>
</dbReference>
<dbReference type="STRING" id="568899.SAMN05192534_10881"/>
<protein>
    <submittedName>
        <fullName evidence="3">3D (Asp-Asp-Asp) domain-containing protein</fullName>
    </submittedName>
</protein>
<evidence type="ECO:0000259" key="2">
    <source>
        <dbReference type="Pfam" id="PF06725"/>
    </source>
</evidence>
<gene>
    <name evidence="3" type="ORF">SAMN05192534_10881</name>
</gene>
<dbReference type="SUPFAM" id="SSF50685">
    <property type="entry name" value="Barwin-like endoglucanases"/>
    <property type="match status" value="1"/>
</dbReference>
<dbReference type="InterPro" id="IPR010611">
    <property type="entry name" value="3D_dom"/>
</dbReference>
<feature type="domain" description="3D" evidence="2">
    <location>
        <begin position="132"/>
        <end position="194"/>
    </location>
</feature>
<dbReference type="EMBL" id="FNDK01000008">
    <property type="protein sequence ID" value="SDH62918.1"/>
    <property type="molecule type" value="Genomic_DNA"/>
</dbReference>
<dbReference type="PANTHER" id="PTHR39160">
    <property type="entry name" value="CELL WALL-BINDING PROTEIN YOCH"/>
    <property type="match status" value="1"/>
</dbReference>
<organism evidence="3 4">
    <name type="scientific">Alteribacillus persepolensis</name>
    <dbReference type="NCBI Taxonomy" id="568899"/>
    <lineage>
        <taxon>Bacteria</taxon>
        <taxon>Bacillati</taxon>
        <taxon>Bacillota</taxon>
        <taxon>Bacilli</taxon>
        <taxon>Bacillales</taxon>
        <taxon>Bacillaceae</taxon>
        <taxon>Alteribacillus</taxon>
    </lineage>
</organism>
<evidence type="ECO:0000256" key="1">
    <source>
        <dbReference type="ARBA" id="ARBA00022729"/>
    </source>
</evidence>
<name>A0A1G8DZ92_9BACI</name>
<dbReference type="Pfam" id="PF06725">
    <property type="entry name" value="3D"/>
    <property type="match status" value="1"/>
</dbReference>
<dbReference type="OrthoDB" id="9798935at2"/>
<accession>A0A1G8DZ92</accession>
<proteinExistence type="predicted"/>
<sequence>MEKRIILIRRLSMFLFFAIAVMTTTSYVTNVKAQELPGYFYDYMKGENAENQEKNISDVPDKRGIDYYKRGIQEDDPAFREEAETLFEAEGPTEMVTATGYTAGYESTGKTKEHPAYGITYSGVKVRRDHVSTIAADPEHFPIGTVLYIPEYGYGVVADTGSAIKGKKLDLYYDTVEEVYNEWGKRNVEVHVLKVGDGTLQEEELMTLNQDGALPVAQQHSSF</sequence>
<keyword evidence="4" id="KW-1185">Reference proteome</keyword>